<dbReference type="GO" id="GO:0005524">
    <property type="term" value="F:ATP binding"/>
    <property type="evidence" value="ECO:0007669"/>
    <property type="project" value="UniProtKB-KW"/>
</dbReference>
<dbReference type="PANTHER" id="PTHR24345">
    <property type="entry name" value="SERINE/THREONINE-PROTEIN KINASE PLK"/>
    <property type="match status" value="1"/>
</dbReference>
<feature type="domain" description="Protein kinase" evidence="6">
    <location>
        <begin position="1"/>
        <end position="247"/>
    </location>
</feature>
<evidence type="ECO:0000313" key="8">
    <source>
        <dbReference type="Proteomes" id="UP000271241"/>
    </source>
</evidence>
<dbReference type="SMART" id="SM00220">
    <property type="entry name" value="S_TKc"/>
    <property type="match status" value="1"/>
</dbReference>
<organism evidence="7 8">
    <name type="scientific">Thamnocephalis sphaerospora</name>
    <dbReference type="NCBI Taxonomy" id="78915"/>
    <lineage>
        <taxon>Eukaryota</taxon>
        <taxon>Fungi</taxon>
        <taxon>Fungi incertae sedis</taxon>
        <taxon>Zoopagomycota</taxon>
        <taxon>Zoopagomycotina</taxon>
        <taxon>Zoopagomycetes</taxon>
        <taxon>Zoopagales</taxon>
        <taxon>Sigmoideomycetaceae</taxon>
        <taxon>Thamnocephalis</taxon>
    </lineage>
</organism>
<dbReference type="InterPro" id="IPR008271">
    <property type="entry name" value="Ser/Thr_kinase_AS"/>
</dbReference>
<keyword evidence="4 7" id="KW-0418">Kinase</keyword>
<dbReference type="AlphaFoldDB" id="A0A4P9XLF8"/>
<reference evidence="8" key="1">
    <citation type="journal article" date="2018" name="Nat. Microbiol.">
        <title>Leveraging single-cell genomics to expand the fungal tree of life.</title>
        <authorList>
            <person name="Ahrendt S.R."/>
            <person name="Quandt C.A."/>
            <person name="Ciobanu D."/>
            <person name="Clum A."/>
            <person name="Salamov A."/>
            <person name="Andreopoulos B."/>
            <person name="Cheng J.F."/>
            <person name="Woyke T."/>
            <person name="Pelin A."/>
            <person name="Henrissat B."/>
            <person name="Reynolds N.K."/>
            <person name="Benny G.L."/>
            <person name="Smith M.E."/>
            <person name="James T.Y."/>
            <person name="Grigoriev I.V."/>
        </authorList>
    </citation>
    <scope>NUCLEOTIDE SEQUENCE [LARGE SCALE GENOMIC DNA]</scope>
    <source>
        <strain evidence="8">RSA 1356</strain>
    </source>
</reference>
<evidence type="ECO:0000256" key="1">
    <source>
        <dbReference type="ARBA" id="ARBA00022527"/>
    </source>
</evidence>
<dbReference type="PROSITE" id="PS50011">
    <property type="entry name" value="PROTEIN_KINASE_DOM"/>
    <property type="match status" value="1"/>
</dbReference>
<keyword evidence="5" id="KW-0067">ATP-binding</keyword>
<keyword evidence="3" id="KW-0547">Nucleotide-binding</keyword>
<dbReference type="GO" id="GO:0005634">
    <property type="term" value="C:nucleus"/>
    <property type="evidence" value="ECO:0007669"/>
    <property type="project" value="TreeGrafter"/>
</dbReference>
<dbReference type="GO" id="GO:0007052">
    <property type="term" value="P:mitotic spindle organization"/>
    <property type="evidence" value="ECO:0007669"/>
    <property type="project" value="TreeGrafter"/>
</dbReference>
<dbReference type="GO" id="GO:0005737">
    <property type="term" value="C:cytoplasm"/>
    <property type="evidence" value="ECO:0007669"/>
    <property type="project" value="TreeGrafter"/>
</dbReference>
<dbReference type="OrthoDB" id="408964at2759"/>
<proteinExistence type="predicted"/>
<evidence type="ECO:0000256" key="5">
    <source>
        <dbReference type="ARBA" id="ARBA00022840"/>
    </source>
</evidence>
<protein>
    <submittedName>
        <fullName evidence="7">Kinase-like domain-containing protein</fullName>
    </submittedName>
</protein>
<dbReference type="FunFam" id="1.10.510.10:FF:000571">
    <property type="entry name" value="Maternal embryonic leucine zipper kinase"/>
    <property type="match status" value="1"/>
</dbReference>
<dbReference type="InterPro" id="IPR011009">
    <property type="entry name" value="Kinase-like_dom_sf"/>
</dbReference>
<gene>
    <name evidence="7" type="ORF">THASP1DRAFT_18781</name>
</gene>
<dbReference type="STRING" id="78915.A0A4P9XLF8"/>
<evidence type="ECO:0000259" key="6">
    <source>
        <dbReference type="PROSITE" id="PS50011"/>
    </source>
</evidence>
<evidence type="ECO:0000256" key="3">
    <source>
        <dbReference type="ARBA" id="ARBA00022741"/>
    </source>
</evidence>
<dbReference type="PANTHER" id="PTHR24345:SF0">
    <property type="entry name" value="CELL CYCLE SERINE_THREONINE-PROTEIN KINASE CDC5_MSD2"/>
    <property type="match status" value="1"/>
</dbReference>
<keyword evidence="1" id="KW-0723">Serine/threonine-protein kinase</keyword>
<feature type="non-terminal residue" evidence="7">
    <location>
        <position position="1"/>
    </location>
</feature>
<evidence type="ECO:0000313" key="7">
    <source>
        <dbReference type="EMBL" id="RKP06191.1"/>
    </source>
</evidence>
<name>A0A4P9XLF8_9FUNG</name>
<dbReference type="CDD" id="cd14099">
    <property type="entry name" value="STKc_PLK"/>
    <property type="match status" value="1"/>
</dbReference>
<dbReference type="FunFam" id="3.30.200.20:FF:000042">
    <property type="entry name" value="Aurora kinase A"/>
    <property type="match status" value="1"/>
</dbReference>
<dbReference type="GO" id="GO:0004674">
    <property type="term" value="F:protein serine/threonine kinase activity"/>
    <property type="evidence" value="ECO:0007669"/>
    <property type="project" value="UniProtKB-KW"/>
</dbReference>
<dbReference type="Pfam" id="PF00069">
    <property type="entry name" value="Pkinase"/>
    <property type="match status" value="1"/>
</dbReference>
<dbReference type="GO" id="GO:0000776">
    <property type="term" value="C:kinetochore"/>
    <property type="evidence" value="ECO:0007669"/>
    <property type="project" value="TreeGrafter"/>
</dbReference>
<dbReference type="Gene3D" id="1.10.510.10">
    <property type="entry name" value="Transferase(Phosphotransferase) domain 1"/>
    <property type="match status" value="1"/>
</dbReference>
<dbReference type="GO" id="GO:0005816">
    <property type="term" value="C:spindle pole body"/>
    <property type="evidence" value="ECO:0007669"/>
    <property type="project" value="TreeGrafter"/>
</dbReference>
<dbReference type="InterPro" id="IPR000719">
    <property type="entry name" value="Prot_kinase_dom"/>
</dbReference>
<dbReference type="EMBL" id="KZ992934">
    <property type="protein sequence ID" value="RKP06191.1"/>
    <property type="molecule type" value="Genomic_DNA"/>
</dbReference>
<dbReference type="SUPFAM" id="SSF56112">
    <property type="entry name" value="Protein kinase-like (PK-like)"/>
    <property type="match status" value="1"/>
</dbReference>
<keyword evidence="2" id="KW-0808">Transferase</keyword>
<accession>A0A4P9XLF8</accession>
<dbReference type="Proteomes" id="UP000271241">
    <property type="component" value="Unassembled WGS sequence"/>
</dbReference>
<sequence length="312" mass="35767">GGFARVYGATDDTGTRLAIKVVPKTTLRNQKTKNKLFSEIKIHQSMVHKYIVRFLSCFEDTANVYMVLELCEQKSLMDMLKRRRRLTEPETRFFFRQIIEATRYMHSQHVIHRDLKLGNVFLTSDMNVKIGDFGLAAMLQDDDERKKTICGTPNYIAPEILFDVDNGHSYEVDVWSLGVILYTMLFGRPPFQTKDVKEIYKKIREISYQFPRDIAACDEAKDLISALLNKNPLARPTLDEVLKHPFLRGGAIPLRMPLSALYTVPTFEEDQLEEIIPEERRPLAAITPAQAVEDYFGRGGRGAPVLVARYTC</sequence>
<dbReference type="PROSITE" id="PS00108">
    <property type="entry name" value="PROTEIN_KINASE_ST"/>
    <property type="match status" value="1"/>
</dbReference>
<dbReference type="GO" id="GO:0000922">
    <property type="term" value="C:spindle pole"/>
    <property type="evidence" value="ECO:0007669"/>
    <property type="project" value="TreeGrafter"/>
</dbReference>
<evidence type="ECO:0000256" key="4">
    <source>
        <dbReference type="ARBA" id="ARBA00022777"/>
    </source>
</evidence>
<keyword evidence="8" id="KW-1185">Reference proteome</keyword>
<evidence type="ECO:0000256" key="2">
    <source>
        <dbReference type="ARBA" id="ARBA00022679"/>
    </source>
</evidence>